<organism evidence="1 2">
    <name type="scientific">Kribbella pratensis</name>
    <dbReference type="NCBI Taxonomy" id="2512112"/>
    <lineage>
        <taxon>Bacteria</taxon>
        <taxon>Bacillati</taxon>
        <taxon>Actinomycetota</taxon>
        <taxon>Actinomycetes</taxon>
        <taxon>Propionibacteriales</taxon>
        <taxon>Kribbellaceae</taxon>
        <taxon>Kribbella</taxon>
    </lineage>
</organism>
<protein>
    <submittedName>
        <fullName evidence="1">Uncharacterized protein</fullName>
    </submittedName>
</protein>
<gene>
    <name evidence="1" type="ORF">EV653_5444</name>
</gene>
<evidence type="ECO:0000313" key="1">
    <source>
        <dbReference type="EMBL" id="TDW71362.1"/>
    </source>
</evidence>
<dbReference type="AlphaFoldDB" id="A0A4R8C618"/>
<keyword evidence="2" id="KW-1185">Reference proteome</keyword>
<reference evidence="1 2" key="1">
    <citation type="submission" date="2019-03" db="EMBL/GenBank/DDBJ databases">
        <title>Genomic Encyclopedia of Type Strains, Phase III (KMG-III): the genomes of soil and plant-associated and newly described type strains.</title>
        <authorList>
            <person name="Whitman W."/>
        </authorList>
    </citation>
    <scope>NUCLEOTIDE SEQUENCE [LARGE SCALE GENOMIC DNA]</scope>
    <source>
        <strain evidence="1 2">VKM Ac-2573</strain>
    </source>
</reference>
<dbReference type="EMBL" id="SODP01000002">
    <property type="protein sequence ID" value="TDW71362.1"/>
    <property type="molecule type" value="Genomic_DNA"/>
</dbReference>
<name>A0A4R8C618_9ACTN</name>
<dbReference type="Proteomes" id="UP000295146">
    <property type="component" value="Unassembled WGS sequence"/>
</dbReference>
<comment type="caution">
    <text evidence="1">The sequence shown here is derived from an EMBL/GenBank/DDBJ whole genome shotgun (WGS) entry which is preliminary data.</text>
</comment>
<proteinExistence type="predicted"/>
<sequence length="88" mass="9776">MQGMSNDYGEPIGQVLGDNFRVPALLPGWTALEGIVLVKALDDEGRPSWAFRETEGMNIEEVIGVLTVQLDILRERAVDAFRVDEDDD</sequence>
<evidence type="ECO:0000313" key="2">
    <source>
        <dbReference type="Proteomes" id="UP000295146"/>
    </source>
</evidence>
<accession>A0A4R8C618</accession>